<dbReference type="SUPFAM" id="SSF53335">
    <property type="entry name" value="S-adenosyl-L-methionine-dependent methyltransferases"/>
    <property type="match status" value="1"/>
</dbReference>
<dbReference type="PANTHER" id="PTHR35276">
    <property type="entry name" value="S-ADENOSYL-L-METHIONINE-DEPENDENT METHYLTRANSFERASES SUPERFAMILY PROTEIN"/>
    <property type="match status" value="1"/>
</dbReference>
<evidence type="ECO:0000313" key="1">
    <source>
        <dbReference type="EMBL" id="OXM17249.1"/>
    </source>
</evidence>
<dbReference type="Gene3D" id="3.40.50.150">
    <property type="entry name" value="Vaccinia Virus protein VP39"/>
    <property type="match status" value="1"/>
</dbReference>
<dbReference type="OrthoDB" id="9792989at2"/>
<dbReference type="InterPro" id="IPR029063">
    <property type="entry name" value="SAM-dependent_MTases_sf"/>
</dbReference>
<dbReference type="Pfam" id="PF06962">
    <property type="entry name" value="rRNA_methylase"/>
    <property type="match status" value="1"/>
</dbReference>
<dbReference type="Proteomes" id="UP000215145">
    <property type="component" value="Unassembled WGS sequence"/>
</dbReference>
<evidence type="ECO:0000313" key="2">
    <source>
        <dbReference type="Proteomes" id="UP000215145"/>
    </source>
</evidence>
<accession>A0A229P5X0</accession>
<dbReference type="EMBL" id="NMUQ01000001">
    <property type="protein sequence ID" value="OXM17249.1"/>
    <property type="molecule type" value="Genomic_DNA"/>
</dbReference>
<dbReference type="InterPro" id="IPR010719">
    <property type="entry name" value="MnmM_MeTrfase"/>
</dbReference>
<dbReference type="GO" id="GO:0032259">
    <property type="term" value="P:methylation"/>
    <property type="evidence" value="ECO:0007669"/>
    <property type="project" value="UniProtKB-KW"/>
</dbReference>
<dbReference type="AlphaFoldDB" id="A0A229P5X0"/>
<protein>
    <submittedName>
        <fullName evidence="1">16S rRNA (Cytosine(1402)-N(4))-methyltransferase</fullName>
    </submittedName>
</protein>
<reference evidence="1 2" key="1">
    <citation type="submission" date="2017-07" db="EMBL/GenBank/DDBJ databases">
        <title>Paenibacillus herberti R33 genome sequencing and assembly.</title>
        <authorList>
            <person name="Su W."/>
        </authorList>
    </citation>
    <scope>NUCLEOTIDE SEQUENCE [LARGE SCALE GENOMIC DNA]</scope>
    <source>
        <strain evidence="1 2">R33</strain>
    </source>
</reference>
<dbReference type="RefSeq" id="WP_089524324.1">
    <property type="nucleotide sequence ID" value="NZ_NMUQ01000001.1"/>
</dbReference>
<sequence length="197" mass="20898">MGLLSVIGMAHSWVRQRVQPGDAVVDATLGGGVDARFLAELVGPRGTLLGFDIQPEAIRRARERLEPLAAEGRLPGRTSLQLRSHSELAQAVPVELHGRLAAVMFNLGYLPGADQEVITLPETTLPAMGAALRLLRPGGILACVLYPGHLGGAEEADEVMRWAASLPQEAAQAAVYRMVQKPGAPYALGIEARVSGR</sequence>
<organism evidence="1 2">
    <name type="scientific">Paenibacillus herberti</name>
    <dbReference type="NCBI Taxonomy" id="1619309"/>
    <lineage>
        <taxon>Bacteria</taxon>
        <taxon>Bacillati</taxon>
        <taxon>Bacillota</taxon>
        <taxon>Bacilli</taxon>
        <taxon>Bacillales</taxon>
        <taxon>Paenibacillaceae</taxon>
        <taxon>Paenibacillus</taxon>
    </lineage>
</organism>
<dbReference type="PANTHER" id="PTHR35276:SF1">
    <property type="entry name" value="TRNA (MNM(5)S(2)U34)-METHYLTRANSFERASE, CHLOROPLASTIC"/>
    <property type="match status" value="1"/>
</dbReference>
<proteinExistence type="predicted"/>
<keyword evidence="1" id="KW-0489">Methyltransferase</keyword>
<gene>
    <name evidence="1" type="primary">mraW</name>
    <name evidence="1" type="ORF">CGZ75_11755</name>
</gene>
<dbReference type="GO" id="GO:0008168">
    <property type="term" value="F:methyltransferase activity"/>
    <property type="evidence" value="ECO:0007669"/>
    <property type="project" value="UniProtKB-KW"/>
</dbReference>
<name>A0A229P5X0_9BACL</name>
<keyword evidence="2" id="KW-1185">Reference proteome</keyword>
<keyword evidence="1" id="KW-0808">Transferase</keyword>
<comment type="caution">
    <text evidence="1">The sequence shown here is derived from an EMBL/GenBank/DDBJ whole genome shotgun (WGS) entry which is preliminary data.</text>
</comment>